<feature type="binding site" evidence="6">
    <location>
        <position position="40"/>
    </location>
    <ligand>
        <name>Zn(2+)</name>
        <dbReference type="ChEBI" id="CHEBI:29105"/>
    </ligand>
</feature>
<comment type="catalytic activity">
    <reaction evidence="5">
        <text>hydrogencarbonate + H(+) = CO2 + H2O</text>
        <dbReference type="Rhea" id="RHEA:10748"/>
        <dbReference type="ChEBI" id="CHEBI:15377"/>
        <dbReference type="ChEBI" id="CHEBI:15378"/>
        <dbReference type="ChEBI" id="CHEBI:16526"/>
        <dbReference type="ChEBI" id="CHEBI:17544"/>
        <dbReference type="EC" id="4.2.1.1"/>
    </reaction>
</comment>
<feature type="binding site" evidence="6">
    <location>
        <position position="96"/>
    </location>
    <ligand>
        <name>Zn(2+)</name>
        <dbReference type="ChEBI" id="CHEBI:29105"/>
    </ligand>
</feature>
<comment type="caution">
    <text evidence="7">The sequence shown here is derived from an EMBL/GenBank/DDBJ whole genome shotgun (WGS) entry which is preliminary data.</text>
</comment>
<dbReference type="InterPro" id="IPR036874">
    <property type="entry name" value="Carbonic_anhydrase_sf"/>
</dbReference>
<evidence type="ECO:0000313" key="7">
    <source>
        <dbReference type="EMBL" id="GBG11920.1"/>
    </source>
</evidence>
<dbReference type="InterPro" id="IPR001765">
    <property type="entry name" value="Carbonic_anhydrase"/>
</dbReference>
<dbReference type="Gene3D" id="3.40.1050.10">
    <property type="entry name" value="Carbonic anhydrase"/>
    <property type="match status" value="1"/>
</dbReference>
<feature type="binding site" evidence="6">
    <location>
        <position position="99"/>
    </location>
    <ligand>
        <name>Zn(2+)</name>
        <dbReference type="ChEBI" id="CHEBI:29105"/>
    </ligand>
</feature>
<keyword evidence="8" id="KW-1185">Reference proteome</keyword>
<dbReference type="Proteomes" id="UP000245202">
    <property type="component" value="Unassembled WGS sequence"/>
</dbReference>
<evidence type="ECO:0000256" key="6">
    <source>
        <dbReference type="PIRSR" id="PIRSR601765-1"/>
    </source>
</evidence>
<evidence type="ECO:0000256" key="5">
    <source>
        <dbReference type="ARBA" id="ARBA00048348"/>
    </source>
</evidence>
<comment type="similarity">
    <text evidence="1">Belongs to the beta-class carbonic anhydrase family.</text>
</comment>
<dbReference type="RefSeq" id="WP_108996110.1">
    <property type="nucleotide sequence ID" value="NZ_BDQX01000458.1"/>
</dbReference>
<name>A0A2R5EZ21_9BACL</name>
<evidence type="ECO:0000256" key="3">
    <source>
        <dbReference type="ARBA" id="ARBA00022723"/>
    </source>
</evidence>
<protein>
    <recommendedName>
        <fullName evidence="2">carbonic anhydrase</fullName>
        <ecNumber evidence="2">4.2.1.1</ecNumber>
    </recommendedName>
</protein>
<sequence>MSRIDDIMDFNSAFVTTKQYEQYATSKFPDKRMVILTCMDTRLTELLPKSMNLKNGDAKIIKTAGGIITQPFGSIMRSVLVALYELQADEVFVVGHHNCGMTGLNPELIVEHMIERGVPEATIEILKNSGVNLMRWLTGFDNVRDSVVNSVNIIRNHPLLPADILVHGLIIDPDTGELELVAKAGEA</sequence>
<evidence type="ECO:0000256" key="2">
    <source>
        <dbReference type="ARBA" id="ARBA00012925"/>
    </source>
</evidence>
<dbReference type="PANTHER" id="PTHR43175:SF3">
    <property type="entry name" value="CARBON DISULFIDE HYDROLASE"/>
    <property type="match status" value="1"/>
</dbReference>
<dbReference type="PANTHER" id="PTHR43175">
    <property type="entry name" value="CARBONIC ANHYDRASE"/>
    <property type="match status" value="1"/>
</dbReference>
<dbReference type="EC" id="4.2.1.1" evidence="2"/>
<reference evidence="7 8" key="1">
    <citation type="submission" date="2017-08" db="EMBL/GenBank/DDBJ databases">
        <title>Substantial Increase in Enzyme Production by Combined Drug-Resistance Mutations in Paenibacillus agaridevorans.</title>
        <authorList>
            <person name="Tanaka Y."/>
            <person name="Funane K."/>
            <person name="Hosaka T."/>
            <person name="Shiwa Y."/>
            <person name="Fujita N."/>
            <person name="Miyazaki T."/>
            <person name="Yoshikawa H."/>
            <person name="Murakami K."/>
            <person name="Kasahara K."/>
            <person name="Inaoka T."/>
            <person name="Hiraga Y."/>
            <person name="Ochi K."/>
        </authorList>
    </citation>
    <scope>NUCLEOTIDE SEQUENCE [LARGE SCALE GENOMIC DNA]</scope>
    <source>
        <strain evidence="7 8">T-3040</strain>
    </source>
</reference>
<dbReference type="Pfam" id="PF00484">
    <property type="entry name" value="Pro_CA"/>
    <property type="match status" value="1"/>
</dbReference>
<evidence type="ECO:0000313" key="8">
    <source>
        <dbReference type="Proteomes" id="UP000245202"/>
    </source>
</evidence>
<gene>
    <name evidence="7" type="ORF">PAT3040_06777</name>
</gene>
<organism evidence="7 8">
    <name type="scientific">Paenibacillus agaridevorans</name>
    <dbReference type="NCBI Taxonomy" id="171404"/>
    <lineage>
        <taxon>Bacteria</taxon>
        <taxon>Bacillati</taxon>
        <taxon>Bacillota</taxon>
        <taxon>Bacilli</taxon>
        <taxon>Bacillales</taxon>
        <taxon>Paenibacillaceae</taxon>
        <taxon>Paenibacillus</taxon>
    </lineage>
</organism>
<dbReference type="GO" id="GO:0004089">
    <property type="term" value="F:carbonate dehydratase activity"/>
    <property type="evidence" value="ECO:0007669"/>
    <property type="project" value="UniProtKB-EC"/>
</dbReference>
<accession>A0A2R5EZ21</accession>
<dbReference type="GO" id="GO:0008270">
    <property type="term" value="F:zinc ion binding"/>
    <property type="evidence" value="ECO:0007669"/>
    <property type="project" value="InterPro"/>
</dbReference>
<dbReference type="SUPFAM" id="SSF53056">
    <property type="entry name" value="beta-carbonic anhydrase, cab"/>
    <property type="match status" value="1"/>
</dbReference>
<feature type="binding site" evidence="6">
    <location>
        <position position="38"/>
    </location>
    <ligand>
        <name>Zn(2+)</name>
        <dbReference type="ChEBI" id="CHEBI:29105"/>
    </ligand>
</feature>
<dbReference type="EMBL" id="BDQX01000458">
    <property type="protein sequence ID" value="GBG11920.1"/>
    <property type="molecule type" value="Genomic_DNA"/>
</dbReference>
<dbReference type="CDD" id="cd03379">
    <property type="entry name" value="beta_CA_cladeD"/>
    <property type="match status" value="1"/>
</dbReference>
<keyword evidence="4 6" id="KW-0862">Zinc</keyword>
<evidence type="ECO:0000256" key="1">
    <source>
        <dbReference type="ARBA" id="ARBA00006217"/>
    </source>
</evidence>
<dbReference type="AlphaFoldDB" id="A0A2R5EZ21"/>
<proteinExistence type="inferred from homology"/>
<keyword evidence="3 6" id="KW-0479">Metal-binding</keyword>
<evidence type="ECO:0000256" key="4">
    <source>
        <dbReference type="ARBA" id="ARBA00022833"/>
    </source>
</evidence>
<comment type="cofactor">
    <cofactor evidence="6">
        <name>Zn(2+)</name>
        <dbReference type="ChEBI" id="CHEBI:29105"/>
    </cofactor>
    <text evidence="6">Binds 1 zinc ion per subunit.</text>
</comment>
<dbReference type="SMART" id="SM00947">
    <property type="entry name" value="Pro_CA"/>
    <property type="match status" value="1"/>
</dbReference>